<organism evidence="2 3">
    <name type="scientific">Lutibacter oricola</name>
    <dbReference type="NCBI Taxonomy" id="762486"/>
    <lineage>
        <taxon>Bacteria</taxon>
        <taxon>Pseudomonadati</taxon>
        <taxon>Bacteroidota</taxon>
        <taxon>Flavobacteriia</taxon>
        <taxon>Flavobacteriales</taxon>
        <taxon>Flavobacteriaceae</taxon>
        <taxon>Lutibacter</taxon>
    </lineage>
</organism>
<dbReference type="EMBL" id="FNNJ01000003">
    <property type="protein sequence ID" value="SDX08385.1"/>
    <property type="molecule type" value="Genomic_DNA"/>
</dbReference>
<keyword evidence="1" id="KW-0472">Membrane</keyword>
<feature type="transmembrane region" description="Helical" evidence="1">
    <location>
        <begin position="6"/>
        <end position="28"/>
    </location>
</feature>
<dbReference type="OrthoDB" id="796799at2"/>
<protein>
    <submittedName>
        <fullName evidence="2">Uncharacterized protein</fullName>
    </submittedName>
</protein>
<keyword evidence="3" id="KW-1185">Reference proteome</keyword>
<dbReference type="AlphaFoldDB" id="A0A1H2YTK6"/>
<evidence type="ECO:0000313" key="3">
    <source>
        <dbReference type="Proteomes" id="UP000199595"/>
    </source>
</evidence>
<evidence type="ECO:0000313" key="2">
    <source>
        <dbReference type="EMBL" id="SDX08385.1"/>
    </source>
</evidence>
<reference evidence="2 3" key="1">
    <citation type="submission" date="2016-10" db="EMBL/GenBank/DDBJ databases">
        <authorList>
            <person name="de Groot N.N."/>
        </authorList>
    </citation>
    <scope>NUCLEOTIDE SEQUENCE [LARGE SCALE GENOMIC DNA]</scope>
    <source>
        <strain evidence="2 3">DSM 24956</strain>
    </source>
</reference>
<dbReference type="RefSeq" id="WP_090122098.1">
    <property type="nucleotide sequence ID" value="NZ_FNNJ01000003.1"/>
</dbReference>
<proteinExistence type="predicted"/>
<keyword evidence="1" id="KW-0812">Transmembrane</keyword>
<accession>A0A1H2YTK6</accession>
<keyword evidence="1" id="KW-1133">Transmembrane helix</keyword>
<sequence>MVEVKIIFFVLGMFFGVNYCHIGSELVTVSIDPQTKTMVIQQENLCTILKSKNDSLNLKNEIDTIINNIWSPLLKKYKSKHIEFQTDKNNLLNATITLEYNTSKDLEDFGLDLNSDGEYSLINIPNWNIQSNDGKLTGNYWNFEVHKRFTFTMRGIKIPSKTSDLKIESITDLWNEHKKR</sequence>
<dbReference type="Proteomes" id="UP000199595">
    <property type="component" value="Unassembled WGS sequence"/>
</dbReference>
<gene>
    <name evidence="2" type="ORF">SAMN05444411_10353</name>
</gene>
<evidence type="ECO:0000256" key="1">
    <source>
        <dbReference type="SAM" id="Phobius"/>
    </source>
</evidence>
<name>A0A1H2YTK6_9FLAO</name>